<dbReference type="OrthoDB" id="2065409at2"/>
<dbReference type="NCBIfam" id="NF033546">
    <property type="entry name" value="transpos_IS21"/>
    <property type="match status" value="1"/>
</dbReference>
<reference evidence="2 3" key="1">
    <citation type="journal article" date="2019" name="Syst. Appl. Microbiol.">
        <title>Microvirga tunisiensis sp. nov., a root nodule symbiotic bacterium isolated from Lupinus micranthus and L. luteus grown in Northern Tunisia.</title>
        <authorList>
            <person name="Msaddak A."/>
            <person name="Rejili M."/>
            <person name="Duran D."/>
            <person name="Mars M."/>
            <person name="Palacios J.M."/>
            <person name="Ruiz-Argueso T."/>
            <person name="Rey L."/>
            <person name="Imperial J."/>
        </authorList>
    </citation>
    <scope>NUCLEOTIDE SEQUENCE [LARGE SCALE GENOMIC DNA]</scope>
    <source>
        <strain evidence="2 3">Lmie10</strain>
    </source>
</reference>
<dbReference type="InterPro" id="IPR011991">
    <property type="entry name" value="ArsR-like_HTH"/>
</dbReference>
<dbReference type="InterPro" id="IPR009057">
    <property type="entry name" value="Homeodomain-like_sf"/>
</dbReference>
<gene>
    <name evidence="2" type="ORF">FS320_05095</name>
</gene>
<evidence type="ECO:0000313" key="3">
    <source>
        <dbReference type="Proteomes" id="UP000403266"/>
    </source>
</evidence>
<feature type="non-terminal residue" evidence="2">
    <location>
        <position position="299"/>
    </location>
</feature>
<dbReference type="Proteomes" id="UP000403266">
    <property type="component" value="Unassembled WGS sequence"/>
</dbReference>
<dbReference type="Gene3D" id="1.10.10.10">
    <property type="entry name" value="Winged helix-like DNA-binding domain superfamily/Winged helix DNA-binding domain"/>
    <property type="match status" value="1"/>
</dbReference>
<proteinExistence type="predicted"/>
<dbReference type="GO" id="GO:0003676">
    <property type="term" value="F:nucleic acid binding"/>
    <property type="evidence" value="ECO:0007669"/>
    <property type="project" value="InterPro"/>
</dbReference>
<dbReference type="GO" id="GO:0006355">
    <property type="term" value="P:regulation of DNA-templated transcription"/>
    <property type="evidence" value="ECO:0007669"/>
    <property type="project" value="UniProtKB-ARBA"/>
</dbReference>
<dbReference type="SUPFAM" id="SSF53098">
    <property type="entry name" value="Ribonuclease H-like"/>
    <property type="match status" value="1"/>
</dbReference>
<keyword evidence="3" id="KW-1185">Reference proteome</keyword>
<evidence type="ECO:0000259" key="1">
    <source>
        <dbReference type="PROSITE" id="PS50994"/>
    </source>
</evidence>
<dbReference type="PANTHER" id="PTHR35004">
    <property type="entry name" value="TRANSPOSASE RV3428C-RELATED"/>
    <property type="match status" value="1"/>
</dbReference>
<comment type="caution">
    <text evidence="2">The sequence shown here is derived from an EMBL/GenBank/DDBJ whole genome shotgun (WGS) entry which is preliminary data.</text>
</comment>
<protein>
    <submittedName>
        <fullName evidence="2">IS21 family transposase</fullName>
    </submittedName>
</protein>
<name>A0A5N7MCG4_9HYPH</name>
<sequence length="299" mass="33252">MSRLDQEARMTIKALAARGATNSEIARLLGVTEGAVRYQVKRFERGLTDGRARQPFKAEAVAAAIAQWRVSQADGPINLAALHGWLRCEHGYTGSLRSVQRFWRSAYPAPAIRARRRVETPPGAQAQVDWAYFPGVILAGIPTDLVALHMVLSFSRKPAIVWSPTKDMLAWLGCHSACFTRLGGVPATVRIDNEKTAIARGAGAWGVINPTYRRYAATMTFHIDACPPRQPQCKGKVERRVRDQRLAINPYGRPYASLAELQQWTDARIEILSHERRCPATGSTVAEAWAEERVRLTRV</sequence>
<dbReference type="InterPro" id="IPR012337">
    <property type="entry name" value="RNaseH-like_sf"/>
</dbReference>
<dbReference type="Pfam" id="PF13384">
    <property type="entry name" value="HTH_23"/>
    <property type="match status" value="1"/>
</dbReference>
<feature type="domain" description="Integrase catalytic" evidence="1">
    <location>
        <begin position="117"/>
        <end position="293"/>
    </location>
</feature>
<dbReference type="CDD" id="cd00090">
    <property type="entry name" value="HTH_ARSR"/>
    <property type="match status" value="1"/>
</dbReference>
<dbReference type="InterPro" id="IPR036397">
    <property type="entry name" value="RNaseH_sf"/>
</dbReference>
<dbReference type="AlphaFoldDB" id="A0A5N7MCG4"/>
<accession>A0A5N7MCG4</accession>
<dbReference type="GO" id="GO:0015074">
    <property type="term" value="P:DNA integration"/>
    <property type="evidence" value="ECO:0007669"/>
    <property type="project" value="InterPro"/>
</dbReference>
<dbReference type="Gene3D" id="3.30.420.10">
    <property type="entry name" value="Ribonuclease H-like superfamily/Ribonuclease H"/>
    <property type="match status" value="1"/>
</dbReference>
<dbReference type="PROSITE" id="PS50994">
    <property type="entry name" value="INTEGRASE"/>
    <property type="match status" value="1"/>
</dbReference>
<dbReference type="SUPFAM" id="SSF46689">
    <property type="entry name" value="Homeodomain-like"/>
    <property type="match status" value="1"/>
</dbReference>
<evidence type="ECO:0000313" key="2">
    <source>
        <dbReference type="EMBL" id="MPR24622.1"/>
    </source>
</evidence>
<organism evidence="2 3">
    <name type="scientific">Microvirga tunisiensis</name>
    <dbReference type="NCBI Taxonomy" id="2108360"/>
    <lineage>
        <taxon>Bacteria</taxon>
        <taxon>Pseudomonadati</taxon>
        <taxon>Pseudomonadota</taxon>
        <taxon>Alphaproteobacteria</taxon>
        <taxon>Hyphomicrobiales</taxon>
        <taxon>Methylobacteriaceae</taxon>
        <taxon>Microvirga</taxon>
    </lineage>
</organism>
<dbReference type="InterPro" id="IPR036388">
    <property type="entry name" value="WH-like_DNA-bd_sf"/>
</dbReference>
<dbReference type="InterPro" id="IPR001584">
    <property type="entry name" value="Integrase_cat-core"/>
</dbReference>
<dbReference type="PANTHER" id="PTHR35004:SF6">
    <property type="entry name" value="TRANSPOSASE"/>
    <property type="match status" value="1"/>
</dbReference>
<dbReference type="EMBL" id="VOSK01000008">
    <property type="protein sequence ID" value="MPR24622.1"/>
    <property type="molecule type" value="Genomic_DNA"/>
</dbReference>